<accession>A0AAW3JVP8</accession>
<dbReference type="GO" id="GO:0008745">
    <property type="term" value="F:N-acetylmuramoyl-L-alanine amidase activity"/>
    <property type="evidence" value="ECO:0007669"/>
    <property type="project" value="UniProtKB-EC"/>
</dbReference>
<dbReference type="Gene3D" id="3.40.80.10">
    <property type="entry name" value="Peptidoglycan recognition protein-like"/>
    <property type="match status" value="1"/>
</dbReference>
<comment type="catalytic activity">
    <reaction evidence="1">
        <text>Hydrolyzes the link between N-acetylmuramoyl residues and L-amino acid residues in certain cell-wall glycopeptides.</text>
        <dbReference type="EC" id="3.5.1.28"/>
    </reaction>
</comment>
<keyword evidence="4" id="KW-0961">Cell wall biogenesis/degradation</keyword>
<dbReference type="GO" id="GO:0009254">
    <property type="term" value="P:peptidoglycan turnover"/>
    <property type="evidence" value="ECO:0007669"/>
    <property type="project" value="TreeGrafter"/>
</dbReference>
<dbReference type="AlphaFoldDB" id="A0AAW3JVP8"/>
<dbReference type="EC" id="3.5.1.28" evidence="2"/>
<evidence type="ECO:0000256" key="1">
    <source>
        <dbReference type="ARBA" id="ARBA00001561"/>
    </source>
</evidence>
<evidence type="ECO:0000313" key="7">
    <source>
        <dbReference type="Proteomes" id="UP000050833"/>
    </source>
</evidence>
<dbReference type="SUPFAM" id="SSF55846">
    <property type="entry name" value="N-acetylmuramoyl-L-alanine amidase-like"/>
    <property type="match status" value="1"/>
</dbReference>
<dbReference type="InterPro" id="IPR036505">
    <property type="entry name" value="Amidase/PGRP_sf"/>
</dbReference>
<keyword evidence="7" id="KW-1185">Reference proteome</keyword>
<proteinExistence type="predicted"/>
<evidence type="ECO:0000313" key="6">
    <source>
        <dbReference type="EMBL" id="KQC86674.1"/>
    </source>
</evidence>
<dbReference type="SMART" id="SM00644">
    <property type="entry name" value="Ami_2"/>
    <property type="match status" value="1"/>
</dbReference>
<dbReference type="Pfam" id="PF01510">
    <property type="entry name" value="Amidase_2"/>
    <property type="match status" value="1"/>
</dbReference>
<protein>
    <recommendedName>
        <fullName evidence="2">N-acetylmuramoyl-L-alanine amidase</fullName>
        <ecNumber evidence="2">3.5.1.28</ecNumber>
    </recommendedName>
</protein>
<reference evidence="6 7" key="1">
    <citation type="submission" date="2015-10" db="EMBL/GenBank/DDBJ databases">
        <title>Butyribacter intestini gen. nov., sp. nov., a butyric acid-producing bacterium of the family Lachnospiraceae isolated from the human faeces.</title>
        <authorList>
            <person name="Zou Y."/>
            <person name="Xue W."/>
            <person name="Luo G."/>
            <person name="Lv M."/>
        </authorList>
    </citation>
    <scope>NUCLEOTIDE SEQUENCE [LARGE SCALE GENOMIC DNA]</scope>
    <source>
        <strain evidence="6 7">TF01-11</strain>
    </source>
</reference>
<dbReference type="InterPro" id="IPR051206">
    <property type="entry name" value="NAMLAA_amidase_2"/>
</dbReference>
<gene>
    <name evidence="6" type="ORF">APZ18_05785</name>
</gene>
<name>A0AAW3JVP8_9FIRM</name>
<dbReference type="PANTHER" id="PTHR30417">
    <property type="entry name" value="N-ACETYLMURAMOYL-L-ALANINE AMIDASE AMID"/>
    <property type="match status" value="1"/>
</dbReference>
<dbReference type="PANTHER" id="PTHR30417:SF1">
    <property type="entry name" value="N-ACETYLMURAMOYL-L-ALANINE AMIDASE AMID"/>
    <property type="match status" value="1"/>
</dbReference>
<dbReference type="InterPro" id="IPR002502">
    <property type="entry name" value="Amidase_domain"/>
</dbReference>
<dbReference type="EMBL" id="LLKB01000001">
    <property type="protein sequence ID" value="KQC86674.1"/>
    <property type="molecule type" value="Genomic_DNA"/>
</dbReference>
<dbReference type="CDD" id="cd06583">
    <property type="entry name" value="PGRP"/>
    <property type="match status" value="1"/>
</dbReference>
<dbReference type="GO" id="GO:0071555">
    <property type="term" value="P:cell wall organization"/>
    <property type="evidence" value="ECO:0007669"/>
    <property type="project" value="UniProtKB-KW"/>
</dbReference>
<feature type="domain" description="N-acetylmuramoyl-L-alanine amidase" evidence="5">
    <location>
        <begin position="73"/>
        <end position="213"/>
    </location>
</feature>
<organism evidence="6 7">
    <name type="scientific">Butyribacter intestini</name>
    <dbReference type="NCBI Taxonomy" id="1703332"/>
    <lineage>
        <taxon>Bacteria</taxon>
        <taxon>Bacillati</taxon>
        <taxon>Bacillota</taxon>
        <taxon>Clostridia</taxon>
        <taxon>Lachnospirales</taxon>
        <taxon>Lachnospiraceae</taxon>
        <taxon>Butyribacter</taxon>
    </lineage>
</organism>
<comment type="caution">
    <text evidence="6">The sequence shown here is derived from an EMBL/GenBank/DDBJ whole genome shotgun (WGS) entry which is preliminary data.</text>
</comment>
<sequence>MKRLSKAKRRRRMKVLCVSVLATVISVLVVGGILAVKSEFLKVRNSDVSKINLSSIKVPRPKINVRLLTENINSRPGIALRRVRGIVIHYTANPGTDAMANRNYFESRKNEEDSSKNKVSSHFIIGLHGQIIQCIPLNEISYASNNRNSDTISIECCHPDKTGKFSEETYKSLIKLTGWLCTRYDVSKSDVIRHYDVTGKLCPLYYVKHKTKWRDLKNDIWSYIMRYKGKPR</sequence>
<evidence type="ECO:0000256" key="4">
    <source>
        <dbReference type="ARBA" id="ARBA00023316"/>
    </source>
</evidence>
<evidence type="ECO:0000256" key="3">
    <source>
        <dbReference type="ARBA" id="ARBA00022801"/>
    </source>
</evidence>
<dbReference type="GO" id="GO:0009253">
    <property type="term" value="P:peptidoglycan catabolic process"/>
    <property type="evidence" value="ECO:0007669"/>
    <property type="project" value="InterPro"/>
</dbReference>
<evidence type="ECO:0000259" key="5">
    <source>
        <dbReference type="SMART" id="SM00644"/>
    </source>
</evidence>
<evidence type="ECO:0000256" key="2">
    <source>
        <dbReference type="ARBA" id="ARBA00011901"/>
    </source>
</evidence>
<keyword evidence="3" id="KW-0378">Hydrolase</keyword>
<dbReference type="Proteomes" id="UP000050833">
    <property type="component" value="Unassembled WGS sequence"/>
</dbReference>
<dbReference type="RefSeq" id="WP_055942479.1">
    <property type="nucleotide sequence ID" value="NZ_JAQDCV010000001.1"/>
</dbReference>